<dbReference type="EMBL" id="JADBGQ010000009">
    <property type="protein sequence ID" value="KAG5379633.1"/>
    <property type="molecule type" value="Genomic_DNA"/>
</dbReference>
<sequence length="138" mass="15457">HDQDLLVADLLSTETREWNVARIKDILPELSHLILKIKPSTLGGEDALIWPLNNTGEYTTKSALILSTTKRNLPPTGITINLLPWICWFLWISRNQLTFENRRSSPAALITKGLKAAQEWELAQSPTAPTLSKSHPPP</sequence>
<reference evidence="1 2" key="1">
    <citation type="submission" date="2021-03" db="EMBL/GenBank/DDBJ databases">
        <authorList>
            <person name="King G.J."/>
            <person name="Bancroft I."/>
            <person name="Baten A."/>
            <person name="Bloomfield J."/>
            <person name="Borpatragohain P."/>
            <person name="He Z."/>
            <person name="Irish N."/>
            <person name="Irwin J."/>
            <person name="Liu K."/>
            <person name="Mauleon R.P."/>
            <person name="Moore J."/>
            <person name="Morris R."/>
            <person name="Ostergaard L."/>
            <person name="Wang B."/>
            <person name="Wells R."/>
        </authorList>
    </citation>
    <scope>NUCLEOTIDE SEQUENCE [LARGE SCALE GENOMIC DNA]</scope>
    <source>
        <strain evidence="1">R-o-18</strain>
        <tissue evidence="1">Leaf</tissue>
    </source>
</reference>
<proteinExistence type="predicted"/>
<protein>
    <submittedName>
        <fullName evidence="1">Uncharacterized protein</fullName>
    </submittedName>
</protein>
<feature type="non-terminal residue" evidence="1">
    <location>
        <position position="1"/>
    </location>
</feature>
<organism evidence="1 2">
    <name type="scientific">Brassica rapa subsp. trilocularis</name>
    <dbReference type="NCBI Taxonomy" id="1813537"/>
    <lineage>
        <taxon>Eukaryota</taxon>
        <taxon>Viridiplantae</taxon>
        <taxon>Streptophyta</taxon>
        <taxon>Embryophyta</taxon>
        <taxon>Tracheophyta</taxon>
        <taxon>Spermatophyta</taxon>
        <taxon>Magnoliopsida</taxon>
        <taxon>eudicotyledons</taxon>
        <taxon>Gunneridae</taxon>
        <taxon>Pentapetalae</taxon>
        <taxon>rosids</taxon>
        <taxon>malvids</taxon>
        <taxon>Brassicales</taxon>
        <taxon>Brassicaceae</taxon>
        <taxon>Brassiceae</taxon>
        <taxon>Brassica</taxon>
    </lineage>
</organism>
<keyword evidence="2" id="KW-1185">Reference proteome</keyword>
<name>A0ABQ7L2T5_BRACM</name>
<evidence type="ECO:0000313" key="2">
    <source>
        <dbReference type="Proteomes" id="UP000823674"/>
    </source>
</evidence>
<accession>A0ABQ7L2T5</accession>
<evidence type="ECO:0000313" key="1">
    <source>
        <dbReference type="EMBL" id="KAG5379633.1"/>
    </source>
</evidence>
<dbReference type="Proteomes" id="UP000823674">
    <property type="component" value="Chromosome A07"/>
</dbReference>
<comment type="caution">
    <text evidence="1">The sequence shown here is derived from an EMBL/GenBank/DDBJ whole genome shotgun (WGS) entry which is preliminary data.</text>
</comment>
<gene>
    <name evidence="1" type="primary">A07g506600.1_BraROA</name>
    <name evidence="1" type="ORF">IGI04_027475</name>
</gene>
<feature type="non-terminal residue" evidence="1">
    <location>
        <position position="138"/>
    </location>
</feature>